<dbReference type="NCBIfam" id="TIGR04294">
    <property type="entry name" value="pre_pil_HX9DG"/>
    <property type="match status" value="1"/>
</dbReference>
<proteinExistence type="predicted"/>
<protein>
    <submittedName>
        <fullName evidence="2">Putative major pilin subunit</fullName>
    </submittedName>
</protein>
<dbReference type="AlphaFoldDB" id="A0A5C5ZDX4"/>
<dbReference type="SUPFAM" id="SSF54523">
    <property type="entry name" value="Pili subunits"/>
    <property type="match status" value="1"/>
</dbReference>
<evidence type="ECO:0000259" key="1">
    <source>
        <dbReference type="Pfam" id="PF07596"/>
    </source>
</evidence>
<dbReference type="InterPro" id="IPR011453">
    <property type="entry name" value="DUF1559"/>
</dbReference>
<dbReference type="Gene3D" id="3.30.700.10">
    <property type="entry name" value="Glycoprotein, Type 4 Pilin"/>
    <property type="match status" value="1"/>
</dbReference>
<dbReference type="InterPro" id="IPR012902">
    <property type="entry name" value="N_methyl_site"/>
</dbReference>
<dbReference type="Pfam" id="PF07596">
    <property type="entry name" value="SBP_bac_10"/>
    <property type="match status" value="1"/>
</dbReference>
<evidence type="ECO:0000313" key="2">
    <source>
        <dbReference type="EMBL" id="TWT85544.1"/>
    </source>
</evidence>
<dbReference type="Proteomes" id="UP000318478">
    <property type="component" value="Unassembled WGS sequence"/>
</dbReference>
<dbReference type="RefSeq" id="WP_146583803.1">
    <property type="nucleotide sequence ID" value="NZ_SJPO01000001.1"/>
</dbReference>
<dbReference type="PANTHER" id="PTHR30093:SF2">
    <property type="entry name" value="TYPE II SECRETION SYSTEM PROTEIN H"/>
    <property type="match status" value="1"/>
</dbReference>
<dbReference type="EMBL" id="SJPO01000001">
    <property type="protein sequence ID" value="TWT85544.1"/>
    <property type="molecule type" value="Genomic_DNA"/>
</dbReference>
<feature type="domain" description="DUF1559" evidence="1">
    <location>
        <begin position="34"/>
        <end position="372"/>
    </location>
</feature>
<dbReference type="OrthoDB" id="262227at2"/>
<keyword evidence="3" id="KW-1185">Reference proteome</keyword>
<name>A0A5C5ZDX4_9BACT</name>
<evidence type="ECO:0000313" key="3">
    <source>
        <dbReference type="Proteomes" id="UP000318478"/>
    </source>
</evidence>
<comment type="caution">
    <text evidence="2">The sequence shown here is derived from an EMBL/GenBank/DDBJ whole genome shotgun (WGS) entry which is preliminary data.</text>
</comment>
<reference evidence="2 3" key="1">
    <citation type="submission" date="2019-02" db="EMBL/GenBank/DDBJ databases">
        <title>Deep-cultivation of Planctomycetes and their phenomic and genomic characterization uncovers novel biology.</title>
        <authorList>
            <person name="Wiegand S."/>
            <person name="Jogler M."/>
            <person name="Boedeker C."/>
            <person name="Pinto D."/>
            <person name="Vollmers J."/>
            <person name="Rivas-Marin E."/>
            <person name="Kohn T."/>
            <person name="Peeters S.H."/>
            <person name="Heuer A."/>
            <person name="Rast P."/>
            <person name="Oberbeckmann S."/>
            <person name="Bunk B."/>
            <person name="Jeske O."/>
            <person name="Meyerdierks A."/>
            <person name="Storesund J.E."/>
            <person name="Kallscheuer N."/>
            <person name="Luecker S."/>
            <person name="Lage O.M."/>
            <person name="Pohl T."/>
            <person name="Merkel B.J."/>
            <person name="Hornburger P."/>
            <person name="Mueller R.-W."/>
            <person name="Bruemmer F."/>
            <person name="Labrenz M."/>
            <person name="Spormann A.M."/>
            <person name="Op Den Camp H."/>
            <person name="Overmann J."/>
            <person name="Amann R."/>
            <person name="Jetten M.S.M."/>
            <person name="Mascher T."/>
            <person name="Medema M.H."/>
            <person name="Devos D.P."/>
            <person name="Kaster A.-K."/>
            <person name="Ovreas L."/>
            <person name="Rohde M."/>
            <person name="Galperin M.Y."/>
            <person name="Jogler C."/>
        </authorList>
    </citation>
    <scope>NUCLEOTIDE SEQUENCE [LARGE SCALE GENOMIC DNA]</scope>
    <source>
        <strain evidence="2 3">Pla123a</strain>
    </source>
</reference>
<dbReference type="InterPro" id="IPR045584">
    <property type="entry name" value="Pilin-like"/>
</dbReference>
<accession>A0A5C5ZDX4</accession>
<dbReference type="NCBIfam" id="TIGR02532">
    <property type="entry name" value="IV_pilin_GFxxxE"/>
    <property type="match status" value="1"/>
</dbReference>
<dbReference type="Pfam" id="PF07963">
    <property type="entry name" value="N_methyl"/>
    <property type="match status" value="1"/>
</dbReference>
<gene>
    <name evidence="2" type="ORF">Pla123a_03510</name>
</gene>
<dbReference type="InterPro" id="IPR027558">
    <property type="entry name" value="Pre_pil_HX9DG_C"/>
</dbReference>
<organism evidence="2 3">
    <name type="scientific">Posidoniimonas polymericola</name>
    <dbReference type="NCBI Taxonomy" id="2528002"/>
    <lineage>
        <taxon>Bacteria</taxon>
        <taxon>Pseudomonadati</taxon>
        <taxon>Planctomycetota</taxon>
        <taxon>Planctomycetia</taxon>
        <taxon>Pirellulales</taxon>
        <taxon>Lacipirellulaceae</taxon>
        <taxon>Posidoniimonas</taxon>
    </lineage>
</organism>
<sequence length="390" mass="42135">MPDRTARRGFTLVELLVVIAIIGILIALLLPAVQAARESARRMQCKNNLKNIGLSIQNFYDTYKFFPLGGTNPGADIENYLADTGSVANENARVGPPNGPLEQGLTWAYQILPYLEEGTISQFTQSEQINGQIVSLYVCPSRRQPDPGSLSGVSKTDYAAATAGPSRSQVGDMDYDAYLAELQMANYRQPGAQRQISESFWGCRSCGSGLPSRNQASGFKRVGRYFGFDGVVQRCDWLVNSSTASLSGGGRHEGWQTKVTFAKIVDGSSKTFVVGEKLVPIDYYNGGTADGGIGYPGDDAGWVDGWDCNNMRAAIVPPRADSAIDFGNRTPRNSGSCSQDYDYAFGAAHPGGFNAVFADGSVHSLNYDINQEVLNQLAHRQDGEVIADAY</sequence>
<dbReference type="PROSITE" id="PS00409">
    <property type="entry name" value="PROKAR_NTER_METHYL"/>
    <property type="match status" value="1"/>
</dbReference>
<dbReference type="PANTHER" id="PTHR30093">
    <property type="entry name" value="GENERAL SECRETION PATHWAY PROTEIN G"/>
    <property type="match status" value="1"/>
</dbReference>